<feature type="region of interest" description="Domain IV, binds dsDNA" evidence="8">
    <location>
        <begin position="329"/>
        <end position="450"/>
    </location>
</feature>
<dbReference type="InterPro" id="IPR027417">
    <property type="entry name" value="P-loop_NTPase"/>
</dbReference>
<dbReference type="PANTHER" id="PTHR30050">
    <property type="entry name" value="CHROMOSOMAL REPLICATION INITIATOR PROTEIN DNAA"/>
    <property type="match status" value="1"/>
</dbReference>
<keyword evidence="4 8" id="KW-0547">Nucleotide-binding</keyword>
<keyword evidence="6 8" id="KW-0446">Lipid-binding</keyword>
<dbReference type="InterPro" id="IPR003593">
    <property type="entry name" value="AAA+_ATPase"/>
</dbReference>
<dbReference type="Gene3D" id="1.10.8.60">
    <property type="match status" value="1"/>
</dbReference>
<evidence type="ECO:0000259" key="12">
    <source>
        <dbReference type="SMART" id="SM00382"/>
    </source>
</evidence>
<keyword evidence="2 8" id="KW-0963">Cytoplasm</keyword>
<dbReference type="InterPro" id="IPR013317">
    <property type="entry name" value="DnaA_dom"/>
</dbReference>
<dbReference type="SMART" id="SM00382">
    <property type="entry name" value="AAA"/>
    <property type="match status" value="1"/>
</dbReference>
<dbReference type="GO" id="GO:0005737">
    <property type="term" value="C:cytoplasm"/>
    <property type="evidence" value="ECO:0007669"/>
    <property type="project" value="UniProtKB-SubCell"/>
</dbReference>
<sequence length="450" mass="50709">MAGQGNFDFLYNPIKEKMRELVSHINYTTFIEKLVPVDVDGRYIILQAPTESFAKYITGTLAEKMREAIAEANVGITDFRIKVEGQEGYAYNGPEEEQTFSAPENLDPKFTFESFVVGPSNEYVYAAAQSVASDPAGTYNPLFIYGGTGLGKTHLMQAIANKIVREKPYLKVIYVTCEQFVNEIIDTMFTSRGPDTRDKAGKLRQHYRTADVLIIDDIQFIENKKAVQEEFFHTFNELVSKGKQIVISSDHSPRELAALEERLKTRFSGGLLFDILPPDYETKIAILKRKTFEKKCIVPDDVLNFLAKDSGDDVRTLEGRLTKVIFASRLHEVPITISLARSALNEAVSEDGNEEITPASVISAVTSFYHMNKSDLTGKSKKKEVVIPRQICCYLMCELLQLPLVSIGKELGGRDHTTVLYSRDKVEEMCRINDRIAKDVDDIKNIILKK</sequence>
<comment type="function">
    <text evidence="8 10">Plays an essential role in the initiation and regulation of chromosomal replication. ATP-DnaA binds to the origin of replication (oriC) to initiate formation of the DNA replication initiation complex once per cell cycle. Binds the DnaA box (a 9 base pair repeat at the origin) and separates the double-stranded (ds)DNA. Forms a right-handed helical filament on oriC DNA; dsDNA binds to the exterior of the filament while single-stranded (ss)DNA is stabiized in the filament's interior. The ATP-DnaA-oriC complex binds and stabilizes one strand of the AT-rich DNA unwinding element (DUE), permitting loading of DNA polymerase. After initiation quickly degrades to an ADP-DnaA complex that is not apt for DNA replication. Binds acidic phospholipids.</text>
</comment>
<dbReference type="FunFam" id="3.40.50.300:FF:000668">
    <property type="entry name" value="Chromosomal replication initiator protein DnaA"/>
    <property type="match status" value="1"/>
</dbReference>
<evidence type="ECO:0000256" key="10">
    <source>
        <dbReference type="RuleBase" id="RU000577"/>
    </source>
</evidence>
<evidence type="ECO:0000256" key="9">
    <source>
        <dbReference type="NCBIfam" id="TIGR00362"/>
    </source>
</evidence>
<dbReference type="InterPro" id="IPR010921">
    <property type="entry name" value="Trp_repressor/repl_initiator"/>
</dbReference>
<feature type="binding site" evidence="8">
    <location>
        <position position="153"/>
    </location>
    <ligand>
        <name>ATP</name>
        <dbReference type="ChEBI" id="CHEBI:30616"/>
    </ligand>
</feature>
<dbReference type="InterPro" id="IPR013159">
    <property type="entry name" value="DnaA_C"/>
</dbReference>
<evidence type="ECO:0000259" key="13">
    <source>
        <dbReference type="SMART" id="SM00760"/>
    </source>
</evidence>
<evidence type="ECO:0000256" key="3">
    <source>
        <dbReference type="ARBA" id="ARBA00022705"/>
    </source>
</evidence>
<dbReference type="GO" id="GO:0005886">
    <property type="term" value="C:plasma membrane"/>
    <property type="evidence" value="ECO:0007669"/>
    <property type="project" value="TreeGrafter"/>
</dbReference>
<feature type="binding site" evidence="8">
    <location>
        <position position="149"/>
    </location>
    <ligand>
        <name>ATP</name>
        <dbReference type="ChEBI" id="CHEBI:30616"/>
    </ligand>
</feature>
<feature type="domain" description="Chromosomal replication initiator DnaA C-terminal" evidence="13">
    <location>
        <begin position="357"/>
        <end position="426"/>
    </location>
</feature>
<dbReference type="Proteomes" id="UP000824110">
    <property type="component" value="Unassembled WGS sequence"/>
</dbReference>
<dbReference type="Pfam" id="PF08299">
    <property type="entry name" value="Bac_DnaA_C"/>
    <property type="match status" value="1"/>
</dbReference>
<dbReference type="GO" id="GO:0006270">
    <property type="term" value="P:DNA replication initiation"/>
    <property type="evidence" value="ECO:0007669"/>
    <property type="project" value="UniProtKB-UniRule"/>
</dbReference>
<dbReference type="InterPro" id="IPR020591">
    <property type="entry name" value="Chromosome_initiator_DnaA-like"/>
</dbReference>
<protein>
    <recommendedName>
        <fullName evidence="8 9">Chromosomal replication initiator protein DnaA</fullName>
    </recommendedName>
</protein>
<reference evidence="14" key="1">
    <citation type="submission" date="2020-10" db="EMBL/GenBank/DDBJ databases">
        <authorList>
            <person name="Gilroy R."/>
        </authorList>
    </citation>
    <scope>NUCLEOTIDE SEQUENCE</scope>
    <source>
        <strain evidence="14">CHK195-12923</strain>
    </source>
</reference>
<dbReference type="Gene3D" id="3.30.300.180">
    <property type="match status" value="1"/>
</dbReference>
<comment type="subunit">
    <text evidence="8">Oligomerizes as a right-handed, spiral filament on DNA at oriC.</text>
</comment>
<dbReference type="InterPro" id="IPR038454">
    <property type="entry name" value="DnaA_N_sf"/>
</dbReference>
<feature type="binding site" evidence="8">
    <location>
        <position position="152"/>
    </location>
    <ligand>
        <name>ATP</name>
        <dbReference type="ChEBI" id="CHEBI:30616"/>
    </ligand>
</feature>
<dbReference type="InterPro" id="IPR018312">
    <property type="entry name" value="Chromosome_initiator_DnaA_CS"/>
</dbReference>
<feature type="domain" description="AAA+ ATPase" evidence="12">
    <location>
        <begin position="138"/>
        <end position="277"/>
    </location>
</feature>
<evidence type="ECO:0000256" key="2">
    <source>
        <dbReference type="ARBA" id="ARBA00022490"/>
    </source>
</evidence>
<dbReference type="GO" id="GO:0003688">
    <property type="term" value="F:DNA replication origin binding"/>
    <property type="evidence" value="ECO:0007669"/>
    <property type="project" value="UniProtKB-UniRule"/>
</dbReference>
<dbReference type="PROSITE" id="PS01008">
    <property type="entry name" value="DNAA"/>
    <property type="match status" value="1"/>
</dbReference>
<dbReference type="CDD" id="cd00009">
    <property type="entry name" value="AAA"/>
    <property type="match status" value="1"/>
</dbReference>
<dbReference type="SUPFAM" id="SSF48295">
    <property type="entry name" value="TrpR-like"/>
    <property type="match status" value="1"/>
</dbReference>
<keyword evidence="5 8" id="KW-0067">ATP-binding</keyword>
<feature type="region of interest" description="Domain I, interacts with DnaA modulators" evidence="8">
    <location>
        <begin position="1"/>
        <end position="97"/>
    </location>
</feature>
<evidence type="ECO:0000256" key="8">
    <source>
        <dbReference type="HAMAP-Rule" id="MF_00377"/>
    </source>
</evidence>
<dbReference type="CDD" id="cd06571">
    <property type="entry name" value="Bac_DnaA_C"/>
    <property type="match status" value="1"/>
</dbReference>
<keyword evidence="3 8" id="KW-0235">DNA replication</keyword>
<dbReference type="SMART" id="SM00760">
    <property type="entry name" value="Bac_DnaA_C"/>
    <property type="match status" value="1"/>
</dbReference>
<reference evidence="14" key="2">
    <citation type="journal article" date="2021" name="PeerJ">
        <title>Extensive microbial diversity within the chicken gut microbiome revealed by metagenomics and culture.</title>
        <authorList>
            <person name="Gilroy R."/>
            <person name="Ravi A."/>
            <person name="Getino M."/>
            <person name="Pursley I."/>
            <person name="Horton D.L."/>
            <person name="Alikhan N.F."/>
            <person name="Baker D."/>
            <person name="Gharbi K."/>
            <person name="Hall N."/>
            <person name="Watson M."/>
            <person name="Adriaenssens E.M."/>
            <person name="Foster-Nyarko E."/>
            <person name="Jarju S."/>
            <person name="Secka A."/>
            <person name="Antonio M."/>
            <person name="Oren A."/>
            <person name="Chaudhuri R.R."/>
            <person name="La Ragione R."/>
            <person name="Hildebrand F."/>
            <person name="Pallen M.J."/>
        </authorList>
    </citation>
    <scope>NUCLEOTIDE SEQUENCE</scope>
    <source>
        <strain evidence="14">CHK195-12923</strain>
    </source>
</reference>
<evidence type="ECO:0000256" key="7">
    <source>
        <dbReference type="ARBA" id="ARBA00023125"/>
    </source>
</evidence>
<dbReference type="SUPFAM" id="SSF52540">
    <property type="entry name" value="P-loop containing nucleoside triphosphate hydrolases"/>
    <property type="match status" value="1"/>
</dbReference>
<organism evidence="14 15">
    <name type="scientific">Candidatus Coproplasma excrementigallinarum</name>
    <dbReference type="NCBI Taxonomy" id="2840747"/>
    <lineage>
        <taxon>Bacteria</taxon>
        <taxon>Bacillati</taxon>
        <taxon>Bacillota</taxon>
        <taxon>Clostridia</taxon>
        <taxon>Eubacteriales</taxon>
        <taxon>Candidatus Coproplasma</taxon>
    </lineage>
</organism>
<dbReference type="InterPro" id="IPR001957">
    <property type="entry name" value="Chromosome_initiator_DnaA"/>
</dbReference>
<evidence type="ECO:0000313" key="14">
    <source>
        <dbReference type="EMBL" id="HIU61958.1"/>
    </source>
</evidence>
<feature type="binding site" evidence="8">
    <location>
        <position position="151"/>
    </location>
    <ligand>
        <name>ATP</name>
        <dbReference type="ChEBI" id="CHEBI:30616"/>
    </ligand>
</feature>
<dbReference type="EMBL" id="DVNE01000046">
    <property type="protein sequence ID" value="HIU61958.1"/>
    <property type="molecule type" value="Genomic_DNA"/>
</dbReference>
<comment type="similarity">
    <text evidence="1 8 11">Belongs to the DnaA family.</text>
</comment>
<dbReference type="Pfam" id="PF00308">
    <property type="entry name" value="Bac_DnaA"/>
    <property type="match status" value="1"/>
</dbReference>
<evidence type="ECO:0000313" key="15">
    <source>
        <dbReference type="Proteomes" id="UP000824110"/>
    </source>
</evidence>
<name>A0A9D1SJI1_9FIRM</name>
<evidence type="ECO:0000256" key="5">
    <source>
        <dbReference type="ARBA" id="ARBA00022840"/>
    </source>
</evidence>
<comment type="domain">
    <text evidence="8">Domain I is involved in oligomerization and binding regulators, domain II is flexibile and of varying length in different bacteria, domain III forms the AAA+ region, while domain IV binds dsDNA.</text>
</comment>
<dbReference type="Gene3D" id="1.10.1750.10">
    <property type="match status" value="1"/>
</dbReference>
<accession>A0A9D1SJI1</accession>
<dbReference type="NCBIfam" id="TIGR00362">
    <property type="entry name" value="DnaA"/>
    <property type="match status" value="1"/>
</dbReference>
<comment type="caution">
    <text evidence="14">The sequence shown here is derived from an EMBL/GenBank/DDBJ whole genome shotgun (WGS) entry which is preliminary data.</text>
</comment>
<comment type="subcellular location">
    <subcellularLocation>
        <location evidence="8">Cytoplasm</location>
    </subcellularLocation>
</comment>
<evidence type="ECO:0000256" key="1">
    <source>
        <dbReference type="ARBA" id="ARBA00006583"/>
    </source>
</evidence>
<dbReference type="AlphaFoldDB" id="A0A9D1SJI1"/>
<keyword evidence="7 8" id="KW-0238">DNA-binding</keyword>
<evidence type="ECO:0000256" key="4">
    <source>
        <dbReference type="ARBA" id="ARBA00022741"/>
    </source>
</evidence>
<evidence type="ECO:0000256" key="11">
    <source>
        <dbReference type="RuleBase" id="RU004227"/>
    </source>
</evidence>
<dbReference type="PRINTS" id="PR00051">
    <property type="entry name" value="DNAA"/>
</dbReference>
<comment type="caution">
    <text evidence="8">Lacks conserved residue(s) required for the propagation of feature annotation.</text>
</comment>
<dbReference type="PANTHER" id="PTHR30050:SF2">
    <property type="entry name" value="CHROMOSOMAL REPLICATION INITIATOR PROTEIN DNAA"/>
    <property type="match status" value="1"/>
</dbReference>
<dbReference type="HAMAP" id="MF_00377">
    <property type="entry name" value="DnaA_bact"/>
    <property type="match status" value="1"/>
</dbReference>
<dbReference type="GO" id="GO:0008289">
    <property type="term" value="F:lipid binding"/>
    <property type="evidence" value="ECO:0007669"/>
    <property type="project" value="UniProtKB-KW"/>
</dbReference>
<dbReference type="GO" id="GO:0005524">
    <property type="term" value="F:ATP binding"/>
    <property type="evidence" value="ECO:0007669"/>
    <property type="project" value="UniProtKB-UniRule"/>
</dbReference>
<evidence type="ECO:0000256" key="6">
    <source>
        <dbReference type="ARBA" id="ARBA00023121"/>
    </source>
</evidence>
<proteinExistence type="inferred from homology"/>
<gene>
    <name evidence="8 14" type="primary">dnaA</name>
    <name evidence="14" type="ORF">IAB69_04860</name>
</gene>
<dbReference type="Gene3D" id="3.40.50.300">
    <property type="entry name" value="P-loop containing nucleotide triphosphate hydrolases"/>
    <property type="match status" value="1"/>
</dbReference>
<dbReference type="GO" id="GO:0006275">
    <property type="term" value="P:regulation of DNA replication"/>
    <property type="evidence" value="ECO:0007669"/>
    <property type="project" value="UniProtKB-UniRule"/>
</dbReference>